<accession>A0A0A2EM55</accession>
<evidence type="ECO:0008006" key="3">
    <source>
        <dbReference type="Google" id="ProtNLM"/>
    </source>
</evidence>
<dbReference type="Proteomes" id="UP000030125">
    <property type="component" value="Unassembled WGS sequence"/>
</dbReference>
<dbReference type="AlphaFoldDB" id="A0A0A2EM55"/>
<organism evidence="1 2">
    <name type="scientific">Porphyromonas cangingivalis</name>
    <dbReference type="NCBI Taxonomy" id="36874"/>
    <lineage>
        <taxon>Bacteria</taxon>
        <taxon>Pseudomonadati</taxon>
        <taxon>Bacteroidota</taxon>
        <taxon>Bacteroidia</taxon>
        <taxon>Bacteroidales</taxon>
        <taxon>Porphyromonadaceae</taxon>
        <taxon>Porphyromonas</taxon>
    </lineage>
</organism>
<dbReference type="InterPro" id="IPR032299">
    <property type="entry name" value="DUF4843"/>
</dbReference>
<gene>
    <name evidence="1" type="ORF">HQ35_08950</name>
</gene>
<protein>
    <recommendedName>
        <fullName evidence="3">DUF4843 domain-containing protein</fullName>
    </recommendedName>
</protein>
<comment type="caution">
    <text evidence="1">The sequence shown here is derived from an EMBL/GenBank/DDBJ whole genome shotgun (WGS) entry which is preliminary data.</text>
</comment>
<evidence type="ECO:0000313" key="1">
    <source>
        <dbReference type="EMBL" id="KGN78767.1"/>
    </source>
</evidence>
<proteinExistence type="predicted"/>
<name>A0A0A2EM55_PORCN</name>
<dbReference type="Pfam" id="PF16132">
    <property type="entry name" value="DUF4843"/>
    <property type="match status" value="1"/>
</dbReference>
<sequence length="291" mass="32582">MNRYFKIIRDFLPLLVVVSMSACTKAELPVFESQYDSARFPHRREDAPEPNGYDTSKRAFLSSFSFIDVGMPQEYTVSIPLILSGKPSPKERKVTIEDVLDETTAPKDAYKIVSAVIFPDTVAGEVKILLYNRPELKEGSYTLSLKVKDSDDLKAGPDEDIKAFLTWNASIPLPTSPFLIMTYNMLIDSPLRYNSTAADYISTRALEIIAQCFNWYDLNDAKKWGVRANTESVGNYKYIMHSTWVGAGGAQRLYAKQLAEFIDKYNAAHPDAPLVHNSGAGAGKPIQARKY</sequence>
<dbReference type="RefSeq" id="WP_036852611.1">
    <property type="nucleotide sequence ID" value="NZ_JQJD01000057.1"/>
</dbReference>
<dbReference type="STRING" id="36874.HQ34_02995"/>
<dbReference type="EMBL" id="JQJD01000057">
    <property type="protein sequence ID" value="KGN78767.1"/>
    <property type="molecule type" value="Genomic_DNA"/>
</dbReference>
<dbReference type="PROSITE" id="PS51257">
    <property type="entry name" value="PROKAR_LIPOPROTEIN"/>
    <property type="match status" value="1"/>
</dbReference>
<reference evidence="1 2" key="1">
    <citation type="submission" date="2014-08" db="EMBL/GenBank/DDBJ databases">
        <title>Porphyromonas cangingivalis strain:COT-109_OH1386 Genome sequencing.</title>
        <authorList>
            <person name="Wallis C."/>
            <person name="Deusch O."/>
            <person name="O'Flynn C."/>
            <person name="Davis I."/>
            <person name="Jospin G."/>
            <person name="Darling A.E."/>
            <person name="Coil D.A."/>
            <person name="Alexiev A."/>
            <person name="Horsfall A."/>
            <person name="Kirkwood N."/>
            <person name="Harris S."/>
            <person name="Eisen J.A."/>
        </authorList>
    </citation>
    <scope>NUCLEOTIDE SEQUENCE [LARGE SCALE GENOMIC DNA]</scope>
    <source>
        <strain evidence="2">COT-109 OH1386</strain>
    </source>
</reference>
<dbReference type="OrthoDB" id="1094738at2"/>
<keyword evidence="2" id="KW-1185">Reference proteome</keyword>
<evidence type="ECO:0000313" key="2">
    <source>
        <dbReference type="Proteomes" id="UP000030125"/>
    </source>
</evidence>